<dbReference type="FunFam" id="3.40.50.1820:FF:000107">
    <property type="entry name" value="Palmitoyl-protein thioesterase 1"/>
    <property type="match status" value="1"/>
</dbReference>
<feature type="signal peptide" evidence="9">
    <location>
        <begin position="1"/>
        <end position="19"/>
    </location>
</feature>
<dbReference type="InterPro" id="IPR002472">
    <property type="entry name" value="Palm_thioest"/>
</dbReference>
<dbReference type="GO" id="GO:0008474">
    <property type="term" value="F:palmitoyl-(protein) hydrolase activity"/>
    <property type="evidence" value="ECO:0007669"/>
    <property type="project" value="UniProtKB-EC"/>
</dbReference>
<evidence type="ECO:0000256" key="7">
    <source>
        <dbReference type="ARBA" id="ARBA00023180"/>
    </source>
</evidence>
<dbReference type="Gene3D" id="3.40.50.1820">
    <property type="entry name" value="alpha/beta hydrolase"/>
    <property type="match status" value="1"/>
</dbReference>
<name>A0A165HE13_XYLHT</name>
<dbReference type="Pfam" id="PF02089">
    <property type="entry name" value="Palm_thioest"/>
    <property type="match status" value="1"/>
</dbReference>
<proteinExistence type="inferred from homology"/>
<evidence type="ECO:0000256" key="4">
    <source>
        <dbReference type="ARBA" id="ARBA00022729"/>
    </source>
</evidence>
<evidence type="ECO:0000256" key="5">
    <source>
        <dbReference type="ARBA" id="ARBA00022801"/>
    </source>
</evidence>
<keyword evidence="5 10" id="KW-0378">Hydrolase</keyword>
<evidence type="ECO:0000313" key="11">
    <source>
        <dbReference type="Proteomes" id="UP000076632"/>
    </source>
</evidence>
<feature type="chain" id="PRO_5007858642" description="Palmitoyl-protein thioesterase 1" evidence="9">
    <location>
        <begin position="20"/>
        <end position="329"/>
    </location>
</feature>
<comment type="similarity">
    <text evidence="1">Belongs to the palmitoyl-protein thioesterase family.</text>
</comment>
<dbReference type="RefSeq" id="XP_018188923.1">
    <property type="nucleotide sequence ID" value="XM_018332335.1"/>
</dbReference>
<dbReference type="GeneID" id="28897472"/>
<dbReference type="PRINTS" id="PR00414">
    <property type="entry name" value="PPTHIESTRASE"/>
</dbReference>
<dbReference type="Proteomes" id="UP000076632">
    <property type="component" value="Unassembled WGS sequence"/>
</dbReference>
<keyword evidence="4 9" id="KW-0732">Signal</keyword>
<evidence type="ECO:0000256" key="2">
    <source>
        <dbReference type="ARBA" id="ARBA00012423"/>
    </source>
</evidence>
<dbReference type="AlphaFoldDB" id="A0A165HE13"/>
<dbReference type="OMA" id="KFVMVMF"/>
<keyword evidence="6" id="KW-1015">Disulfide bond</keyword>
<dbReference type="EC" id="3.1.2.22" evidence="2"/>
<dbReference type="SUPFAM" id="SSF53474">
    <property type="entry name" value="alpha/beta-Hydrolases"/>
    <property type="match status" value="1"/>
</dbReference>
<accession>A0A165HE13</accession>
<protein>
    <recommendedName>
        <fullName evidence="3">Palmitoyl-protein thioesterase 1</fullName>
        <ecNumber evidence="2">3.1.2.22</ecNumber>
    </recommendedName>
    <alternativeName>
        <fullName evidence="8">Palmitoyl-protein hydrolase 1</fullName>
    </alternativeName>
</protein>
<dbReference type="InParanoid" id="A0A165HE13"/>
<organism evidence="10 11">
    <name type="scientific">Xylona heveae (strain CBS 132557 / TC161)</name>
    <dbReference type="NCBI Taxonomy" id="1328760"/>
    <lineage>
        <taxon>Eukaryota</taxon>
        <taxon>Fungi</taxon>
        <taxon>Dikarya</taxon>
        <taxon>Ascomycota</taxon>
        <taxon>Pezizomycotina</taxon>
        <taxon>Xylonomycetes</taxon>
        <taxon>Xylonales</taxon>
        <taxon>Xylonaceae</taxon>
        <taxon>Xylona</taxon>
    </lineage>
</organism>
<dbReference type="PANTHER" id="PTHR11247">
    <property type="entry name" value="PALMITOYL-PROTEIN THIOESTERASE/DOLICHYLDIPHOSPHATASE 1"/>
    <property type="match status" value="1"/>
</dbReference>
<evidence type="ECO:0000313" key="10">
    <source>
        <dbReference type="EMBL" id="KZF23368.1"/>
    </source>
</evidence>
<reference evidence="10 11" key="1">
    <citation type="journal article" date="2016" name="Fungal Biol.">
        <title>The genome of Xylona heveae provides a window into fungal endophytism.</title>
        <authorList>
            <person name="Gazis R."/>
            <person name="Kuo A."/>
            <person name="Riley R."/>
            <person name="LaButti K."/>
            <person name="Lipzen A."/>
            <person name="Lin J."/>
            <person name="Amirebrahimi M."/>
            <person name="Hesse C.N."/>
            <person name="Spatafora J.W."/>
            <person name="Henrissat B."/>
            <person name="Hainaut M."/>
            <person name="Grigoriev I.V."/>
            <person name="Hibbett D.S."/>
        </authorList>
    </citation>
    <scope>NUCLEOTIDE SEQUENCE [LARGE SCALE GENOMIC DNA]</scope>
    <source>
        <strain evidence="10 11">TC161</strain>
    </source>
</reference>
<dbReference type="STRING" id="1328760.A0A165HE13"/>
<evidence type="ECO:0000256" key="3">
    <source>
        <dbReference type="ARBA" id="ARBA00014212"/>
    </source>
</evidence>
<dbReference type="PANTHER" id="PTHR11247:SF8">
    <property type="entry name" value="PALMITOYL-PROTEIN THIOESTERASE 1"/>
    <property type="match status" value="1"/>
</dbReference>
<sequence length="329" mass="36744">MASYLPVFLLSAFTLIIQGYSLLVPQTHYSSSEASLPLPLVIWHGLGDTYNADGILSVGELAERIHPGTFVYNIRINDDPSSDRRATFFGNLTEQLTKVCADIGSHPILSTAPAIDALGFSQGGQFLRGYIERCNAPPVRSLVTFGSQHNGISDFQTCGPTDWLCKAAIGLLRSNSWSHYVQARVVPAQYYRDAEDMPSYLEYSNYLADINNERANKSDSYKKNLQSLENFIMYMFTEDTTVIPKETSWFAEVNSTTGDVTPLKDRAIYQEDWLGLKLLDQNGALKFLTVDGAHMELDDKVLGEAFSKYFGPQRKDKTENSGDQVQMEL</sequence>
<evidence type="ECO:0000256" key="6">
    <source>
        <dbReference type="ARBA" id="ARBA00023157"/>
    </source>
</evidence>
<keyword evidence="11" id="KW-1185">Reference proteome</keyword>
<gene>
    <name evidence="10" type="ORF">L228DRAFT_246135</name>
</gene>
<evidence type="ECO:0000256" key="8">
    <source>
        <dbReference type="ARBA" id="ARBA00031934"/>
    </source>
</evidence>
<keyword evidence="7" id="KW-0325">Glycoprotein</keyword>
<evidence type="ECO:0000256" key="1">
    <source>
        <dbReference type="ARBA" id="ARBA00010758"/>
    </source>
</evidence>
<dbReference type="OrthoDB" id="10263094at2759"/>
<dbReference type="EMBL" id="KV407457">
    <property type="protein sequence ID" value="KZF23368.1"/>
    <property type="molecule type" value="Genomic_DNA"/>
</dbReference>
<dbReference type="InterPro" id="IPR029058">
    <property type="entry name" value="AB_hydrolase_fold"/>
</dbReference>
<evidence type="ECO:0000256" key="9">
    <source>
        <dbReference type="SAM" id="SignalP"/>
    </source>
</evidence>